<keyword evidence="1" id="KW-0812">Transmembrane</keyword>
<evidence type="ECO:0000256" key="1">
    <source>
        <dbReference type="SAM" id="Phobius"/>
    </source>
</evidence>
<protein>
    <submittedName>
        <fullName evidence="2">Uncharacterized protein</fullName>
    </submittedName>
</protein>
<evidence type="ECO:0000313" key="2">
    <source>
        <dbReference type="EMBL" id="SNY88635.1"/>
    </source>
</evidence>
<feature type="transmembrane region" description="Helical" evidence="1">
    <location>
        <begin position="16"/>
        <end position="36"/>
    </location>
</feature>
<reference evidence="2 3" key="1">
    <citation type="submission" date="2017-09" db="EMBL/GenBank/DDBJ databases">
        <authorList>
            <person name="Ehlers B."/>
            <person name="Leendertz F.H."/>
        </authorList>
    </citation>
    <scope>NUCLEOTIDE SEQUENCE [LARGE SCALE GENOMIC DNA]</scope>
    <source>
        <strain evidence="2 3">DSM 45537</strain>
    </source>
</reference>
<gene>
    <name evidence="2" type="ORF">SAMN04244553_5615</name>
</gene>
<evidence type="ECO:0000313" key="3">
    <source>
        <dbReference type="Proteomes" id="UP000219565"/>
    </source>
</evidence>
<sequence length="206" mass="22916">MRLLSAFFSLETKDKFTTSFAAITLIVSLVALWVAIGSRDISKEALAVSRLEAANVYRVTMTLLWANQQGGNVTTLVSGGSPDEFSSDVFLSPRSWLQVEITNIGNRPVTIYDIALIAKPENGLGFWITNEAYSIPDYCESETDSSRDVKCFSYPILIAVGRSIRLLWQMSYWGPRLIEEAAIAPIRVGINSRTGFDLFESTLFVR</sequence>
<keyword evidence="1" id="KW-0472">Membrane</keyword>
<name>A0A285LUT1_9NOCA</name>
<keyword evidence="3" id="KW-1185">Reference proteome</keyword>
<proteinExistence type="predicted"/>
<organism evidence="2 3">
    <name type="scientific">Nocardia amikacinitolerans</name>
    <dbReference type="NCBI Taxonomy" id="756689"/>
    <lineage>
        <taxon>Bacteria</taxon>
        <taxon>Bacillati</taxon>
        <taxon>Actinomycetota</taxon>
        <taxon>Actinomycetes</taxon>
        <taxon>Mycobacteriales</taxon>
        <taxon>Nocardiaceae</taxon>
        <taxon>Nocardia</taxon>
    </lineage>
</organism>
<accession>A0A285LUT1</accession>
<dbReference type="AlphaFoldDB" id="A0A285LUT1"/>
<dbReference type="EMBL" id="OBEG01000006">
    <property type="protein sequence ID" value="SNY88635.1"/>
    <property type="molecule type" value="Genomic_DNA"/>
</dbReference>
<dbReference type="Proteomes" id="UP000219565">
    <property type="component" value="Unassembled WGS sequence"/>
</dbReference>
<keyword evidence="1" id="KW-1133">Transmembrane helix</keyword>